<keyword evidence="2" id="KW-0812">Transmembrane</keyword>
<evidence type="ECO:0000256" key="2">
    <source>
        <dbReference type="SAM" id="Phobius"/>
    </source>
</evidence>
<keyword evidence="4" id="KW-1185">Reference proteome</keyword>
<proteinExistence type="predicted"/>
<dbReference type="AlphaFoldDB" id="W4L4W2"/>
<sequence>MSLLIPEQGFEKLEAGLDALSETAEPELVEAMRGHVHAAREYLQTEQLPLAQHELSRFLSHVQRSVPLYVSVADAFTLVDVLFREVRSANETPDVMFEDAYTFSRHLYDVADVVTSLPIPPPAEDVSPTQEKLRKEISSFGLESEDEEYLISLVYEIGKLAMEPFTNKEEDYSRRVEIMTEFSSAILNLEGTYLTHTQMASVLGTTILAAPVAAICAIPLTWVVQAVILLGGAAVIIGGAIIILGGPNGKTTKAVMDRLWATIKDGTKTMKDIEDAAKEVKKEATPEEREKLKKALRDNQRGAPNETKRRIQRALDTLG</sequence>
<organism evidence="3 4">
    <name type="scientific">Entotheonella factor</name>
    <dbReference type="NCBI Taxonomy" id="1429438"/>
    <lineage>
        <taxon>Bacteria</taxon>
        <taxon>Pseudomonadati</taxon>
        <taxon>Nitrospinota/Tectimicrobiota group</taxon>
        <taxon>Candidatus Tectimicrobiota</taxon>
        <taxon>Candidatus Entotheonellia</taxon>
        <taxon>Candidatus Entotheonellales</taxon>
        <taxon>Candidatus Entotheonellaceae</taxon>
        <taxon>Candidatus Entotheonella</taxon>
    </lineage>
</organism>
<dbReference type="HOGENOM" id="CLU_870659_0_0_7"/>
<dbReference type="Proteomes" id="UP000019141">
    <property type="component" value="Unassembled WGS sequence"/>
</dbReference>
<evidence type="ECO:0000313" key="4">
    <source>
        <dbReference type="Proteomes" id="UP000019141"/>
    </source>
</evidence>
<name>W4L4W2_ENTF1</name>
<comment type="caution">
    <text evidence="3">The sequence shown here is derived from an EMBL/GenBank/DDBJ whole genome shotgun (WGS) entry which is preliminary data.</text>
</comment>
<dbReference type="EMBL" id="AZHW01001525">
    <property type="protein sequence ID" value="ETW92346.1"/>
    <property type="molecule type" value="Genomic_DNA"/>
</dbReference>
<keyword evidence="2" id="KW-1133">Transmembrane helix</keyword>
<protein>
    <submittedName>
        <fullName evidence="3">Uncharacterized protein</fullName>
    </submittedName>
</protein>
<gene>
    <name evidence="3" type="ORF">ETSY1_44055</name>
</gene>
<feature type="compositionally biased region" description="Basic and acidic residues" evidence="1">
    <location>
        <begin position="278"/>
        <end position="300"/>
    </location>
</feature>
<feature type="region of interest" description="Disordered" evidence="1">
    <location>
        <begin position="278"/>
        <end position="319"/>
    </location>
</feature>
<evidence type="ECO:0000313" key="3">
    <source>
        <dbReference type="EMBL" id="ETW92346.1"/>
    </source>
</evidence>
<keyword evidence="2" id="KW-0472">Membrane</keyword>
<feature type="transmembrane region" description="Helical" evidence="2">
    <location>
        <begin position="200"/>
        <end position="220"/>
    </location>
</feature>
<reference evidence="3 4" key="1">
    <citation type="journal article" date="2014" name="Nature">
        <title>An environmental bacterial taxon with a large and distinct metabolic repertoire.</title>
        <authorList>
            <person name="Wilson M.C."/>
            <person name="Mori T."/>
            <person name="Ruckert C."/>
            <person name="Uria A.R."/>
            <person name="Helf M.J."/>
            <person name="Takada K."/>
            <person name="Gernert C."/>
            <person name="Steffens U.A."/>
            <person name="Heycke N."/>
            <person name="Schmitt S."/>
            <person name="Rinke C."/>
            <person name="Helfrich E.J."/>
            <person name="Brachmann A.O."/>
            <person name="Gurgui C."/>
            <person name="Wakimoto T."/>
            <person name="Kracht M."/>
            <person name="Crusemann M."/>
            <person name="Hentschel U."/>
            <person name="Abe I."/>
            <person name="Matsunaga S."/>
            <person name="Kalinowski J."/>
            <person name="Takeyama H."/>
            <person name="Piel J."/>
        </authorList>
    </citation>
    <scope>NUCLEOTIDE SEQUENCE [LARGE SCALE GENOMIC DNA]</scope>
    <source>
        <strain evidence="4">TSY1</strain>
    </source>
</reference>
<accession>W4L4W2</accession>
<evidence type="ECO:0000256" key="1">
    <source>
        <dbReference type="SAM" id="MobiDB-lite"/>
    </source>
</evidence>
<feature type="transmembrane region" description="Helical" evidence="2">
    <location>
        <begin position="226"/>
        <end position="246"/>
    </location>
</feature>